<organism evidence="1 2">
    <name type="scientific">Nothoprocta perdicaria</name>
    <name type="common">Chilean tinamou</name>
    <name type="synonym">Crypturus perdicarius</name>
    <dbReference type="NCBI Taxonomy" id="30464"/>
    <lineage>
        <taxon>Eukaryota</taxon>
        <taxon>Metazoa</taxon>
        <taxon>Chordata</taxon>
        <taxon>Craniata</taxon>
        <taxon>Vertebrata</taxon>
        <taxon>Euteleostomi</taxon>
        <taxon>Archelosauria</taxon>
        <taxon>Archosauria</taxon>
        <taxon>Dinosauria</taxon>
        <taxon>Saurischia</taxon>
        <taxon>Theropoda</taxon>
        <taxon>Coelurosauria</taxon>
        <taxon>Aves</taxon>
        <taxon>Palaeognathae</taxon>
        <taxon>Tinamiformes</taxon>
        <taxon>Tinamidae</taxon>
        <taxon>Nothoprocta</taxon>
    </lineage>
</organism>
<protein>
    <submittedName>
        <fullName evidence="1">Uncharacterized protein</fullName>
    </submittedName>
</protein>
<accession>A0A8C6Z2Y1</accession>
<reference evidence="1" key="1">
    <citation type="submission" date="2025-08" db="UniProtKB">
        <authorList>
            <consortium name="Ensembl"/>
        </authorList>
    </citation>
    <scope>IDENTIFICATION</scope>
</reference>
<sequence>MKYILLQVAQTAMLRCIYSYWEFGLRRTSLFFMKPSFWLKRGKNYKELYEGSVNGSLSFSEMVEPVPSEFQGKEAIRYDSSHCPGSAEQITSIPGVSSVSRKLLLCF</sequence>
<dbReference type="Ensembl" id="ENSNPET00000008871.1">
    <property type="protein sequence ID" value="ENSNPEP00000008653.1"/>
    <property type="gene ID" value="ENSNPEG00000006507.1"/>
</dbReference>
<name>A0A8C6Z2Y1_NOTPE</name>
<evidence type="ECO:0000313" key="1">
    <source>
        <dbReference type="Ensembl" id="ENSNPEP00000008653.1"/>
    </source>
</evidence>
<dbReference type="Proteomes" id="UP000694420">
    <property type="component" value="Unplaced"/>
</dbReference>
<keyword evidence="2" id="KW-1185">Reference proteome</keyword>
<dbReference type="AlphaFoldDB" id="A0A8C6Z2Y1"/>
<proteinExistence type="predicted"/>
<reference evidence="1" key="2">
    <citation type="submission" date="2025-09" db="UniProtKB">
        <authorList>
            <consortium name="Ensembl"/>
        </authorList>
    </citation>
    <scope>IDENTIFICATION</scope>
</reference>
<evidence type="ECO:0000313" key="2">
    <source>
        <dbReference type="Proteomes" id="UP000694420"/>
    </source>
</evidence>